<evidence type="ECO:0000313" key="4">
    <source>
        <dbReference type="Proteomes" id="UP000602905"/>
    </source>
</evidence>
<evidence type="ECO:0000313" key="3">
    <source>
        <dbReference type="EMBL" id="KAF8705180.1"/>
    </source>
</evidence>
<organism evidence="3 4">
    <name type="scientific">Rhizoctonia solani</name>
    <dbReference type="NCBI Taxonomy" id="456999"/>
    <lineage>
        <taxon>Eukaryota</taxon>
        <taxon>Fungi</taxon>
        <taxon>Dikarya</taxon>
        <taxon>Basidiomycota</taxon>
        <taxon>Agaricomycotina</taxon>
        <taxon>Agaricomycetes</taxon>
        <taxon>Cantharellales</taxon>
        <taxon>Ceratobasidiaceae</taxon>
        <taxon>Rhizoctonia</taxon>
    </lineage>
</organism>
<feature type="domain" description="F-box" evidence="2">
    <location>
        <begin position="73"/>
        <end position="122"/>
    </location>
</feature>
<reference evidence="3" key="1">
    <citation type="submission" date="2020-09" db="EMBL/GenBank/DDBJ databases">
        <title>Comparative genome analyses of four rice-infecting Rhizoctonia solani isolates reveal extensive enrichment of homogalacturonan modification genes.</title>
        <authorList>
            <person name="Lee D.-Y."/>
            <person name="Jeon J."/>
            <person name="Kim K.-T."/>
            <person name="Cheong K."/>
            <person name="Song H."/>
            <person name="Choi G."/>
            <person name="Ko J."/>
            <person name="Opiyo S.O."/>
            <person name="Zuo S."/>
            <person name="Madhav S."/>
            <person name="Lee Y.-H."/>
            <person name="Wang G.-L."/>
        </authorList>
    </citation>
    <scope>NUCLEOTIDE SEQUENCE</scope>
    <source>
        <strain evidence="3">AG1-IA WGL</strain>
    </source>
</reference>
<dbReference type="EMBL" id="JACYCD010000053">
    <property type="protein sequence ID" value="KAF8705180.1"/>
    <property type="molecule type" value="Genomic_DNA"/>
</dbReference>
<evidence type="ECO:0000259" key="2">
    <source>
        <dbReference type="PROSITE" id="PS50181"/>
    </source>
</evidence>
<sequence length="712" mass="82412">MPALTRSKTGAAKIAVVESDPKPPPKRGATGKPKPRSKHKSTPKPVSKAKSPPKKRPRRQAPRVNKGSDTKMVFQPTVLPLELFLEIARYISPLDLIHLSRAARVFRSAFMSRSTADVWRATFANIGLPPCPDETMAEPRYAALMFLEQCTVSMNLLQGTLKKEESDKRPSRHVESRRLAISTPSTWLGYAMDVASAFLVPLYPRSKARRSEWFHREQYQKIVEKRDEFLKVGDEEGWNVWVDERKKFVETWYEKTRPLVTWVRDLELEYEEELQRLKEARKTEIESRLLKLGWYMADIHKASDYSNRWKASFNKTKLLDEEDWNKILPHLLEGLENARADRLHSEAFHRRSCRERLISRWFCSNPSISLHVNLCWKDKDNRVKSEAESVEASITSFHSEDTEKQDYTLEIKNYPAGLFGYWSSSTLRSYGQSYLADLLDQDKTMDEFCIEFKNKRGKIAEQLYKGWICKIQEDLIGTIPEDLVPVDVQNPNFYLQGHIGSGDTSIPDDPLSVNLRKLLRADVVIRIEQMSAHYSRGIDCWASEWGMGQYDPVLSKIAKALLHTLQHPNACYLEMRALGKVFLCGRCTREPQYHTWNDILDHYAREYRDHEHACRRNKRASESGREIEIVFRHDTDRIDDENPLVHVVPVTKQELVPIAGAIVSMSGCKLCVEIGHYYKTEATQITKHIKEVHLIEEPVLGEHYTEPTQYRV</sequence>
<feature type="compositionally biased region" description="Basic residues" evidence="1">
    <location>
        <begin position="33"/>
        <end position="42"/>
    </location>
</feature>
<dbReference type="OrthoDB" id="2322499at2759"/>
<dbReference type="PROSITE" id="PS50181">
    <property type="entry name" value="FBOX"/>
    <property type="match status" value="1"/>
</dbReference>
<dbReference type="Proteomes" id="UP000602905">
    <property type="component" value="Unassembled WGS sequence"/>
</dbReference>
<feature type="compositionally biased region" description="Basic residues" evidence="1">
    <location>
        <begin position="51"/>
        <end position="61"/>
    </location>
</feature>
<dbReference type="SUPFAM" id="SSF81383">
    <property type="entry name" value="F-box domain"/>
    <property type="match status" value="1"/>
</dbReference>
<feature type="non-terminal residue" evidence="3">
    <location>
        <position position="1"/>
    </location>
</feature>
<dbReference type="CDD" id="cd09917">
    <property type="entry name" value="F-box_SF"/>
    <property type="match status" value="1"/>
</dbReference>
<protein>
    <recommendedName>
        <fullName evidence="2">F-box domain-containing protein</fullName>
    </recommendedName>
</protein>
<dbReference type="InterPro" id="IPR036047">
    <property type="entry name" value="F-box-like_dom_sf"/>
</dbReference>
<dbReference type="AlphaFoldDB" id="A0A8H7HRY0"/>
<feature type="region of interest" description="Disordered" evidence="1">
    <location>
        <begin position="1"/>
        <end position="69"/>
    </location>
</feature>
<dbReference type="InterPro" id="IPR001810">
    <property type="entry name" value="F-box_dom"/>
</dbReference>
<comment type="caution">
    <text evidence="3">The sequence shown here is derived from an EMBL/GenBank/DDBJ whole genome shotgun (WGS) entry which is preliminary data.</text>
</comment>
<gene>
    <name evidence="3" type="ORF">RHS03_05695</name>
</gene>
<proteinExistence type="predicted"/>
<accession>A0A8H7HRY0</accession>
<evidence type="ECO:0000256" key="1">
    <source>
        <dbReference type="SAM" id="MobiDB-lite"/>
    </source>
</evidence>
<name>A0A8H7HRY0_9AGAM</name>